<dbReference type="InterPro" id="IPR029058">
    <property type="entry name" value="AB_hydrolase_fold"/>
</dbReference>
<dbReference type="InterPro" id="IPR001375">
    <property type="entry name" value="Peptidase_S9_cat"/>
</dbReference>
<dbReference type="Proteomes" id="UP000054558">
    <property type="component" value="Unassembled WGS sequence"/>
</dbReference>
<organism evidence="2 3">
    <name type="scientific">Klebsormidium nitens</name>
    <name type="common">Green alga</name>
    <name type="synonym">Ulothrix nitens</name>
    <dbReference type="NCBI Taxonomy" id="105231"/>
    <lineage>
        <taxon>Eukaryota</taxon>
        <taxon>Viridiplantae</taxon>
        <taxon>Streptophyta</taxon>
        <taxon>Klebsormidiophyceae</taxon>
        <taxon>Klebsormidiales</taxon>
        <taxon>Klebsormidiaceae</taxon>
        <taxon>Klebsormidium</taxon>
    </lineage>
</organism>
<accession>A0A1Y1HPK9</accession>
<dbReference type="InterPro" id="IPR050585">
    <property type="entry name" value="Xaa-Pro_dipeptidyl-ppase/CocE"/>
</dbReference>
<dbReference type="AlphaFoldDB" id="A0A1Y1HPK9"/>
<dbReference type="EMBL" id="DF236969">
    <property type="protein sequence ID" value="GAQ78911.1"/>
    <property type="molecule type" value="Genomic_DNA"/>
</dbReference>
<name>A0A1Y1HPK9_KLENI</name>
<protein>
    <submittedName>
        <fullName evidence="2">Prolyl Oligopeptidase</fullName>
    </submittedName>
</protein>
<evidence type="ECO:0000313" key="2">
    <source>
        <dbReference type="EMBL" id="GAQ78911.1"/>
    </source>
</evidence>
<dbReference type="Pfam" id="PF00326">
    <property type="entry name" value="Peptidase_S9"/>
    <property type="match status" value="1"/>
</dbReference>
<dbReference type="OMA" id="GYTTLCA"/>
<dbReference type="Gene3D" id="3.40.50.1820">
    <property type="entry name" value="alpha/beta hydrolase"/>
    <property type="match status" value="1"/>
</dbReference>
<dbReference type="PANTHER" id="PTHR43056:SF5">
    <property type="entry name" value="PEPTIDASE S9 PROLYL OLIGOPEPTIDASE CATALYTIC DOMAIN-CONTAINING PROTEIN"/>
    <property type="match status" value="1"/>
</dbReference>
<dbReference type="GO" id="GO:0008236">
    <property type="term" value="F:serine-type peptidase activity"/>
    <property type="evidence" value="ECO:0007669"/>
    <property type="project" value="InterPro"/>
</dbReference>
<feature type="domain" description="Peptidase S9 prolyl oligopeptidase catalytic" evidence="1">
    <location>
        <begin position="452"/>
        <end position="657"/>
    </location>
</feature>
<dbReference type="SUPFAM" id="SSF69322">
    <property type="entry name" value="Tricorn protease domain 2"/>
    <property type="match status" value="1"/>
</dbReference>
<dbReference type="OrthoDB" id="416344at2759"/>
<dbReference type="Gene3D" id="2.120.10.30">
    <property type="entry name" value="TolB, C-terminal domain"/>
    <property type="match status" value="1"/>
</dbReference>
<gene>
    <name evidence="2" type="ORF">KFL_000200640</name>
</gene>
<dbReference type="SUPFAM" id="SSF53474">
    <property type="entry name" value="alpha/beta-Hydrolases"/>
    <property type="match status" value="1"/>
</dbReference>
<keyword evidence="3" id="KW-1185">Reference proteome</keyword>
<evidence type="ECO:0000259" key="1">
    <source>
        <dbReference type="Pfam" id="PF00326"/>
    </source>
</evidence>
<sequence>MATAAGTKQEAPFGAWKSPLTTELVTSGSLRLGQAQISDDGKLVWKEGRPSEAGRSVLVMRDGLSDGPQKDLTPADHNVRTLVHEYGGESWGLFADCVIYSNMKDQRLYMQKLTGDQTPVALTPEVEGMKVRYGDGVLDTQRQRFITIREDHREEGKECKNEIVAVDLTNPTAEPVVLVTGHDFVSYPRLSPDGRQLAFTTWEHPNMPWDATQLWLADVTDAGELSNVRSIAGGKDGAVEAATQPSWSPAGELFYVTDKGTGFWNIHRWDGSSSEAITSLEAEFALPQWLLGIQTFTFVPETAGKGTHILAAYRDKGIGKLAVIDASSKALYPVETAYSDISYVGSGGGKLLTVAASATEAPSVLSVELSPDLKGGVAQSVLFCSSSLDTGKYRPYLTVPESISFPTKDGETAYAIYYPPANADFQGTPGEKPPLLVKSHGGPTSEVGTSLKLGIQYWTSRGWAVADVNYRGSTGYGREYREKLYGTWGIVDIDDCCSAADYLVKAGKVDGQRLAIDGGSAGGYTTLAVLAFRDTFKAGCSYYGVSDLMTLAQETHKFESRYLDKLVGPVATAAQLYDERSPIKHVDGFSCPVILFQGLEDKVVPPNQARMMYEAVKAKGIPTALVEYEGEQHGFRKAENIKTTLEWELFFYSKVFNFTPADPIAPLHIDNL</sequence>
<dbReference type="GO" id="GO:0006508">
    <property type="term" value="P:proteolysis"/>
    <property type="evidence" value="ECO:0007669"/>
    <property type="project" value="InterPro"/>
</dbReference>
<evidence type="ECO:0000313" key="3">
    <source>
        <dbReference type="Proteomes" id="UP000054558"/>
    </source>
</evidence>
<dbReference type="STRING" id="105231.A0A1Y1HPK9"/>
<proteinExistence type="predicted"/>
<dbReference type="PANTHER" id="PTHR43056">
    <property type="entry name" value="PEPTIDASE S9 PROLYL OLIGOPEPTIDASE"/>
    <property type="match status" value="1"/>
</dbReference>
<reference evidence="2 3" key="1">
    <citation type="journal article" date="2014" name="Nat. Commun.">
        <title>Klebsormidium flaccidum genome reveals primary factors for plant terrestrial adaptation.</title>
        <authorList>
            <person name="Hori K."/>
            <person name="Maruyama F."/>
            <person name="Fujisawa T."/>
            <person name="Togashi T."/>
            <person name="Yamamoto N."/>
            <person name="Seo M."/>
            <person name="Sato S."/>
            <person name="Yamada T."/>
            <person name="Mori H."/>
            <person name="Tajima N."/>
            <person name="Moriyama T."/>
            <person name="Ikeuchi M."/>
            <person name="Watanabe M."/>
            <person name="Wada H."/>
            <person name="Kobayashi K."/>
            <person name="Saito M."/>
            <person name="Masuda T."/>
            <person name="Sasaki-Sekimoto Y."/>
            <person name="Mashiguchi K."/>
            <person name="Awai K."/>
            <person name="Shimojima M."/>
            <person name="Masuda S."/>
            <person name="Iwai M."/>
            <person name="Nobusawa T."/>
            <person name="Narise T."/>
            <person name="Kondo S."/>
            <person name="Saito H."/>
            <person name="Sato R."/>
            <person name="Murakawa M."/>
            <person name="Ihara Y."/>
            <person name="Oshima-Yamada Y."/>
            <person name="Ohtaka K."/>
            <person name="Satoh M."/>
            <person name="Sonobe K."/>
            <person name="Ishii M."/>
            <person name="Ohtani R."/>
            <person name="Kanamori-Sato M."/>
            <person name="Honoki R."/>
            <person name="Miyazaki D."/>
            <person name="Mochizuki H."/>
            <person name="Umetsu J."/>
            <person name="Higashi K."/>
            <person name="Shibata D."/>
            <person name="Kamiya Y."/>
            <person name="Sato N."/>
            <person name="Nakamura Y."/>
            <person name="Tabata S."/>
            <person name="Ida S."/>
            <person name="Kurokawa K."/>
            <person name="Ohta H."/>
        </authorList>
    </citation>
    <scope>NUCLEOTIDE SEQUENCE [LARGE SCALE GENOMIC DNA]</scope>
    <source>
        <strain evidence="2 3">NIES-2285</strain>
    </source>
</reference>
<dbReference type="InterPro" id="IPR011042">
    <property type="entry name" value="6-blade_b-propeller_TolB-like"/>
</dbReference>